<protein>
    <submittedName>
        <fullName evidence="1">Uncharacterized protein</fullName>
    </submittedName>
</protein>
<evidence type="ECO:0000313" key="2">
    <source>
        <dbReference type="Proteomes" id="UP001055253"/>
    </source>
</evidence>
<keyword evidence="2" id="KW-1185">Reference proteome</keyword>
<sequence length="99" mass="11044">MLEIGPPAERGGLGSVVRPARIEGAEFCAAALFISAPWALVNIGNRAVSEWPTVMRVDIRSDTKWAVRQETETSTRYCGFCENNLCWRILMDGEICEPR</sequence>
<accession>A0ABY5TSE3</accession>
<dbReference type="RefSeq" id="WP_015354341.1">
    <property type="nucleotide sequence ID" value="NZ_CP083741.1"/>
</dbReference>
<evidence type="ECO:0000313" key="1">
    <source>
        <dbReference type="EMBL" id="UVY89944.1"/>
    </source>
</evidence>
<dbReference type="EMBL" id="CP092429">
    <property type="protein sequence ID" value="UVY89944.1"/>
    <property type="molecule type" value="Genomic_DNA"/>
</dbReference>
<proteinExistence type="predicted"/>
<dbReference type="Proteomes" id="UP001055253">
    <property type="component" value="Chromosome"/>
</dbReference>
<reference evidence="1" key="1">
    <citation type="submission" date="2022-08" db="EMBL/GenBank/DDBJ databases">
        <title>Whole genome sequencing of non-tuberculosis mycobacteria type-strains.</title>
        <authorList>
            <person name="Igarashi Y."/>
            <person name="Osugi A."/>
            <person name="Mitarai S."/>
        </authorList>
    </citation>
    <scope>NUCLEOTIDE SEQUENCE</scope>
    <source>
        <strain evidence="1">ATCC 19423</strain>
    </source>
</reference>
<name>A0ABY5TSE3_MYCUL</name>
<organism evidence="1 2">
    <name type="scientific">Mycobacterium ulcerans</name>
    <dbReference type="NCBI Taxonomy" id="1809"/>
    <lineage>
        <taxon>Bacteria</taxon>
        <taxon>Bacillati</taxon>
        <taxon>Actinomycetota</taxon>
        <taxon>Actinomycetes</taxon>
        <taxon>Mycobacteriales</taxon>
        <taxon>Mycobacteriaceae</taxon>
        <taxon>Mycobacterium</taxon>
        <taxon>Mycobacterium ulcerans group</taxon>
    </lineage>
</organism>
<gene>
    <name evidence="1" type="ORF">MJO63_25705</name>
</gene>